<dbReference type="PANTHER" id="PTHR14098">
    <property type="entry name" value="SH2 DOMAIN CONTAINING PROTEIN"/>
    <property type="match status" value="1"/>
</dbReference>
<dbReference type="SMART" id="SM00252">
    <property type="entry name" value="SH2"/>
    <property type="match status" value="1"/>
</dbReference>
<dbReference type="InterPro" id="IPR051751">
    <property type="entry name" value="Immunoreceptor_sig_adapters"/>
</dbReference>
<dbReference type="GO" id="GO:0035556">
    <property type="term" value="P:intracellular signal transduction"/>
    <property type="evidence" value="ECO:0007669"/>
    <property type="project" value="TreeGrafter"/>
</dbReference>
<protein>
    <recommendedName>
        <fullName evidence="4">SH2 domain-containing protein</fullName>
    </recommendedName>
</protein>
<name>A0AAW1DH06_9HEMI</name>
<evidence type="ECO:0000313" key="5">
    <source>
        <dbReference type="EMBL" id="KAK9510274.1"/>
    </source>
</evidence>
<feature type="chain" id="PRO_5043900920" description="SH2 domain-containing protein" evidence="3">
    <location>
        <begin position="22"/>
        <end position="197"/>
    </location>
</feature>
<dbReference type="InterPro" id="IPR036860">
    <property type="entry name" value="SH2_dom_sf"/>
</dbReference>
<dbReference type="PANTHER" id="PTHR14098:SF14">
    <property type="entry name" value="SH2 DOMAIN-CONTAINING PROTEIN"/>
    <property type="match status" value="1"/>
</dbReference>
<dbReference type="AlphaFoldDB" id="A0AAW1DH06"/>
<dbReference type="Gene3D" id="3.30.505.10">
    <property type="entry name" value="SH2 domain"/>
    <property type="match status" value="1"/>
</dbReference>
<proteinExistence type="predicted"/>
<feature type="domain" description="SH2" evidence="4">
    <location>
        <begin position="73"/>
        <end position="174"/>
    </location>
</feature>
<dbReference type="PROSITE" id="PS50001">
    <property type="entry name" value="SH2"/>
    <property type="match status" value="1"/>
</dbReference>
<feature type="signal peptide" evidence="3">
    <location>
        <begin position="1"/>
        <end position="21"/>
    </location>
</feature>
<dbReference type="GO" id="GO:0005737">
    <property type="term" value="C:cytoplasm"/>
    <property type="evidence" value="ECO:0007669"/>
    <property type="project" value="UniProtKB-ARBA"/>
</dbReference>
<evidence type="ECO:0000256" key="2">
    <source>
        <dbReference type="PROSITE-ProRule" id="PRU00191"/>
    </source>
</evidence>
<dbReference type="EMBL" id="JAPXFL010000002">
    <property type="protein sequence ID" value="KAK9510274.1"/>
    <property type="molecule type" value="Genomic_DNA"/>
</dbReference>
<dbReference type="InterPro" id="IPR000980">
    <property type="entry name" value="SH2"/>
</dbReference>
<dbReference type="GO" id="GO:0007169">
    <property type="term" value="P:cell surface receptor protein tyrosine kinase signaling pathway"/>
    <property type="evidence" value="ECO:0007669"/>
    <property type="project" value="TreeGrafter"/>
</dbReference>
<reference evidence="5 6" key="1">
    <citation type="submission" date="2022-12" db="EMBL/GenBank/DDBJ databases">
        <title>Chromosome-level genome assembly of true bugs.</title>
        <authorList>
            <person name="Ma L."/>
            <person name="Li H."/>
        </authorList>
    </citation>
    <scope>NUCLEOTIDE SEQUENCE [LARGE SCALE GENOMIC DNA]</scope>
    <source>
        <strain evidence="5">Lab_2022b</strain>
    </source>
</reference>
<keyword evidence="1 2" id="KW-0727">SH2 domain</keyword>
<gene>
    <name evidence="5" type="ORF">O3M35_005094</name>
</gene>
<accession>A0AAW1DH06</accession>
<dbReference type="SUPFAM" id="SSF55550">
    <property type="entry name" value="SH2 domain"/>
    <property type="match status" value="1"/>
</dbReference>
<evidence type="ECO:0000256" key="3">
    <source>
        <dbReference type="SAM" id="SignalP"/>
    </source>
</evidence>
<comment type="caution">
    <text evidence="5">The sequence shown here is derived from an EMBL/GenBank/DDBJ whole genome shotgun (WGS) entry which is preliminary data.</text>
</comment>
<sequence>MCFYIRIFRALLHNLAVRLWGDFVDWLVLCKRRFIYRCHNLVSRYDDVGPFENIVNYPAIDQSDIAIGLEDKPWFHLVDRRKAHELVSSGGDGCFLVRPSSSHPLTLTLWHGSRPYNIAIRKREDGKVALGTKKNNERTFSNVEEMIKFYETEELILFSCGERTGKCALISTPDKLPVHDKDRKHLRHILIHIECTQ</sequence>
<keyword evidence="3" id="KW-0732">Signal</keyword>
<keyword evidence="6" id="KW-1185">Reference proteome</keyword>
<dbReference type="Pfam" id="PF00017">
    <property type="entry name" value="SH2"/>
    <property type="match status" value="1"/>
</dbReference>
<evidence type="ECO:0000256" key="1">
    <source>
        <dbReference type="ARBA" id="ARBA00022999"/>
    </source>
</evidence>
<evidence type="ECO:0000259" key="4">
    <source>
        <dbReference type="PROSITE" id="PS50001"/>
    </source>
</evidence>
<evidence type="ECO:0000313" key="6">
    <source>
        <dbReference type="Proteomes" id="UP001461498"/>
    </source>
</evidence>
<organism evidence="5 6">
    <name type="scientific">Rhynocoris fuscipes</name>
    <dbReference type="NCBI Taxonomy" id="488301"/>
    <lineage>
        <taxon>Eukaryota</taxon>
        <taxon>Metazoa</taxon>
        <taxon>Ecdysozoa</taxon>
        <taxon>Arthropoda</taxon>
        <taxon>Hexapoda</taxon>
        <taxon>Insecta</taxon>
        <taxon>Pterygota</taxon>
        <taxon>Neoptera</taxon>
        <taxon>Paraneoptera</taxon>
        <taxon>Hemiptera</taxon>
        <taxon>Heteroptera</taxon>
        <taxon>Panheteroptera</taxon>
        <taxon>Cimicomorpha</taxon>
        <taxon>Reduviidae</taxon>
        <taxon>Harpactorinae</taxon>
        <taxon>Harpactorini</taxon>
        <taxon>Rhynocoris</taxon>
    </lineage>
</organism>
<dbReference type="Proteomes" id="UP001461498">
    <property type="component" value="Unassembled WGS sequence"/>
</dbReference>